<keyword evidence="6" id="KW-0378">Hydrolase</keyword>
<dbReference type="InterPro" id="IPR027417">
    <property type="entry name" value="P-loop_NTPase"/>
</dbReference>
<dbReference type="GO" id="GO:0005524">
    <property type="term" value="F:ATP binding"/>
    <property type="evidence" value="ECO:0007669"/>
    <property type="project" value="UniProtKB-KW"/>
</dbReference>
<dbReference type="Proteomes" id="UP001174909">
    <property type="component" value="Unassembled WGS sequence"/>
</dbReference>
<dbReference type="SMART" id="SM00382">
    <property type="entry name" value="AAA"/>
    <property type="match status" value="1"/>
</dbReference>
<evidence type="ECO:0000256" key="3">
    <source>
        <dbReference type="SAM" id="MobiDB-lite"/>
    </source>
</evidence>
<feature type="compositionally biased region" description="Low complexity" evidence="3">
    <location>
        <begin position="48"/>
        <end position="70"/>
    </location>
</feature>
<feature type="compositionally biased region" description="Basic and acidic residues" evidence="3">
    <location>
        <begin position="584"/>
        <end position="610"/>
    </location>
</feature>
<dbReference type="InterPro" id="IPR003959">
    <property type="entry name" value="ATPase_AAA_core"/>
</dbReference>
<dbReference type="InterPro" id="IPR003593">
    <property type="entry name" value="AAA+_ATPase"/>
</dbReference>
<dbReference type="GO" id="GO:0008233">
    <property type="term" value="F:peptidase activity"/>
    <property type="evidence" value="ECO:0007669"/>
    <property type="project" value="UniProtKB-KW"/>
</dbReference>
<feature type="compositionally biased region" description="Polar residues" evidence="3">
    <location>
        <begin position="611"/>
        <end position="622"/>
    </location>
</feature>
<feature type="region of interest" description="Disordered" evidence="3">
    <location>
        <begin position="410"/>
        <end position="454"/>
    </location>
</feature>
<evidence type="ECO:0000313" key="7">
    <source>
        <dbReference type="Proteomes" id="UP001174909"/>
    </source>
</evidence>
<evidence type="ECO:0000259" key="5">
    <source>
        <dbReference type="SMART" id="SM01086"/>
    </source>
</evidence>
<feature type="region of interest" description="Disordered" evidence="3">
    <location>
        <begin position="580"/>
        <end position="622"/>
    </location>
</feature>
<evidence type="ECO:0000256" key="2">
    <source>
        <dbReference type="ARBA" id="ARBA00022840"/>
    </source>
</evidence>
<dbReference type="PANTHER" id="PTHR48102">
    <property type="entry name" value="ATP-DEPENDENT CLP PROTEASE ATP-BINDING SUBUNIT CLPX-LIKE, MITOCHONDRIAL-RELATED"/>
    <property type="match status" value="1"/>
</dbReference>
<keyword evidence="2 6" id="KW-0067">ATP-binding</keyword>
<gene>
    <name evidence="6" type="ORF">GBAR_LOCUS17304</name>
</gene>
<comment type="caution">
    <text evidence="6">The sequence shown here is derived from an EMBL/GenBank/DDBJ whole genome shotgun (WGS) entry which is preliminary data.</text>
</comment>
<feature type="domain" description="Clp ATPase C-terminal" evidence="5">
    <location>
        <begin position="490"/>
        <end position="579"/>
    </location>
</feature>
<dbReference type="Pfam" id="PF07724">
    <property type="entry name" value="AAA_2"/>
    <property type="match status" value="1"/>
</dbReference>
<dbReference type="InterPro" id="IPR019489">
    <property type="entry name" value="Clp_ATPase_C"/>
</dbReference>
<feature type="compositionally biased region" description="Low complexity" evidence="3">
    <location>
        <begin position="419"/>
        <end position="433"/>
    </location>
</feature>
<dbReference type="Gene3D" id="1.10.8.60">
    <property type="match status" value="1"/>
</dbReference>
<dbReference type="FunFam" id="1.10.8.60:FF:000002">
    <property type="entry name" value="ATP-dependent Clp protease ATP-binding subunit ClpX"/>
    <property type="match status" value="1"/>
</dbReference>
<dbReference type="AlphaFoldDB" id="A0AA35WQX0"/>
<dbReference type="GO" id="GO:0051603">
    <property type="term" value="P:proteolysis involved in protein catabolic process"/>
    <property type="evidence" value="ECO:0007669"/>
    <property type="project" value="TreeGrafter"/>
</dbReference>
<dbReference type="Gene3D" id="3.40.50.300">
    <property type="entry name" value="P-loop containing nucleotide triphosphate hydrolases"/>
    <property type="match status" value="1"/>
</dbReference>
<dbReference type="InterPro" id="IPR059067">
    <property type="entry name" value="Znf_ribbon_CLPX-like"/>
</dbReference>
<dbReference type="PANTHER" id="PTHR48102:SF7">
    <property type="entry name" value="ATP-DEPENDENT CLP PROTEASE ATP-BINDING SUBUNIT CLPX-LIKE, MITOCHONDRIAL"/>
    <property type="match status" value="1"/>
</dbReference>
<dbReference type="Pfam" id="PF10431">
    <property type="entry name" value="ClpB_D2-small"/>
    <property type="match status" value="1"/>
</dbReference>
<evidence type="ECO:0000313" key="6">
    <source>
        <dbReference type="EMBL" id="CAI8030533.1"/>
    </source>
</evidence>
<proteinExistence type="predicted"/>
<dbReference type="SMART" id="SM01086">
    <property type="entry name" value="ClpB_D2-small"/>
    <property type="match status" value="1"/>
</dbReference>
<sequence length="622" mass="67601">MLHLCQSVRTAHSAGVTLAPILSPACQKLLPLLPPLPSSPDTRRHSLSPHPSLLLHHRSLTTGSWRRGGTTTAGGEGDKGGGRGRKGGSSACPQCGETFKTISSVRTLTRFVECEKCRRFFLFTPPGEQTRSQTTPPEHKNIPTPRQIFEFLDSFVVGQEHAKKVLSVATYNHYKRLSTNLPPVEEEGGNGGVIESMNIPPAVLDPSVYLKGLPLPQLPMVLEERERGRHEEREKGEGGSLPLVRGDGIRLEKSNILILGPTGSGKTLLAQSLAQCLDVPMVICDCTTLTQAGYVGDDIDSVISKLLHEANFDINKAQRGIVFLDEVDKISCVPGFHHLRDVGGEGVQQGLLKILEGTIVQVPERSRKVKGEMVAVDTTNILFISSGAFNGLDKIIGKRKNEKVIGFNTPGSSSGVALPRPGTSTPGRPTHPSILGYPVSSGGTPTPRDLSEDEHTDSLLRCVEARDLMSYGMIPEFVGRFPVVVTLNHLNVESLVSILTKPKNALIPQFKSLFHMDQVDLQFSSEALCAVAERAMEQKTGARGLRSIVEQLLLEPMFEVPGSDIAQVLVEEDTARGYHPARYQYKDSSGDSREEESKADQLDVVTEHNTTDTSSEIKTSVL</sequence>
<dbReference type="GO" id="GO:0016887">
    <property type="term" value="F:ATP hydrolysis activity"/>
    <property type="evidence" value="ECO:0007669"/>
    <property type="project" value="InterPro"/>
</dbReference>
<dbReference type="CDD" id="cd19497">
    <property type="entry name" value="RecA-like_ClpX"/>
    <property type="match status" value="1"/>
</dbReference>
<keyword evidence="1" id="KW-0547">Nucleotide-binding</keyword>
<dbReference type="InterPro" id="IPR050052">
    <property type="entry name" value="ATP-dep_Clp_protease_ClpX"/>
</dbReference>
<keyword evidence="6" id="KW-0645">Protease</keyword>
<feature type="domain" description="AAA+ ATPase" evidence="4">
    <location>
        <begin position="252"/>
        <end position="402"/>
    </location>
</feature>
<dbReference type="GO" id="GO:0005759">
    <property type="term" value="C:mitochondrial matrix"/>
    <property type="evidence" value="ECO:0007669"/>
    <property type="project" value="TreeGrafter"/>
</dbReference>
<accession>A0AA35WQX0</accession>
<organism evidence="6 7">
    <name type="scientific">Geodia barretti</name>
    <name type="common">Barrett's horny sponge</name>
    <dbReference type="NCBI Taxonomy" id="519541"/>
    <lineage>
        <taxon>Eukaryota</taxon>
        <taxon>Metazoa</taxon>
        <taxon>Porifera</taxon>
        <taxon>Demospongiae</taxon>
        <taxon>Heteroscleromorpha</taxon>
        <taxon>Tetractinellida</taxon>
        <taxon>Astrophorina</taxon>
        <taxon>Geodiidae</taxon>
        <taxon>Geodia</taxon>
    </lineage>
</organism>
<keyword evidence="7" id="KW-1185">Reference proteome</keyword>
<evidence type="ECO:0000259" key="4">
    <source>
        <dbReference type="SMART" id="SM00382"/>
    </source>
</evidence>
<dbReference type="Pfam" id="PF26040">
    <property type="entry name" value="Zn_ribbon_CLPX_N"/>
    <property type="match status" value="1"/>
</dbReference>
<dbReference type="SUPFAM" id="SSF52540">
    <property type="entry name" value="P-loop containing nucleoside triphosphate hydrolases"/>
    <property type="match status" value="1"/>
</dbReference>
<name>A0AA35WQX0_GEOBA</name>
<reference evidence="6" key="1">
    <citation type="submission" date="2023-03" db="EMBL/GenBank/DDBJ databases">
        <authorList>
            <person name="Steffen K."/>
            <person name="Cardenas P."/>
        </authorList>
    </citation>
    <scope>NUCLEOTIDE SEQUENCE</scope>
</reference>
<protein>
    <submittedName>
        <fullName evidence="6">ATP-dependent Clp protease ATP-binding subunit clpX-like, mitochondrial</fullName>
    </submittedName>
</protein>
<feature type="region of interest" description="Disordered" evidence="3">
    <location>
        <begin position="37"/>
        <end position="91"/>
    </location>
</feature>
<dbReference type="EMBL" id="CASHTH010002486">
    <property type="protein sequence ID" value="CAI8030533.1"/>
    <property type="molecule type" value="Genomic_DNA"/>
</dbReference>
<evidence type="ECO:0000256" key="1">
    <source>
        <dbReference type="ARBA" id="ARBA00022741"/>
    </source>
</evidence>